<evidence type="ECO:0000259" key="8">
    <source>
        <dbReference type="PROSITE" id="PS50089"/>
    </source>
</evidence>
<dbReference type="Gene3D" id="3.30.160.60">
    <property type="entry name" value="Classic Zinc Finger"/>
    <property type="match status" value="1"/>
</dbReference>
<dbReference type="CDD" id="cd19802">
    <property type="entry name" value="Bbox1_TRIM8-like"/>
    <property type="match status" value="1"/>
</dbReference>
<dbReference type="PROSITE" id="PS00518">
    <property type="entry name" value="ZF_RING_1"/>
    <property type="match status" value="1"/>
</dbReference>
<dbReference type="Pfam" id="PF25600">
    <property type="entry name" value="TRIM_CC"/>
    <property type="match status" value="1"/>
</dbReference>
<dbReference type="InterPro" id="IPR001870">
    <property type="entry name" value="B30.2/SPRY"/>
</dbReference>
<evidence type="ECO:0000256" key="4">
    <source>
        <dbReference type="ARBA" id="ARBA00022833"/>
    </source>
</evidence>
<dbReference type="Gene3D" id="2.60.120.920">
    <property type="match status" value="1"/>
</dbReference>
<dbReference type="Proteomes" id="UP000221080">
    <property type="component" value="Chromosome 7"/>
</dbReference>
<dbReference type="PANTHER" id="PTHR25465:SF32">
    <property type="entry name" value="BLOODTHIRSTY-RELATED GENE FAMILY, MEMBER 16 ISOFORM X1-RELATED"/>
    <property type="match status" value="1"/>
</dbReference>
<dbReference type="PRINTS" id="PR01407">
    <property type="entry name" value="BUTYPHLNCDUF"/>
</dbReference>
<keyword evidence="1" id="KW-0399">Innate immunity</keyword>
<dbReference type="GO" id="GO:0005737">
    <property type="term" value="C:cytoplasm"/>
    <property type="evidence" value="ECO:0007669"/>
    <property type="project" value="UniProtKB-ARBA"/>
</dbReference>
<keyword evidence="3 6" id="KW-0863">Zinc-finger</keyword>
<protein>
    <submittedName>
        <fullName evidence="12">E3 ubiquitin-protein ligase TRIM39</fullName>
    </submittedName>
</protein>
<gene>
    <name evidence="12" type="primary">LOC108268229</name>
</gene>
<dbReference type="SUPFAM" id="SSF49899">
    <property type="entry name" value="Concanavalin A-like lectins/glucanases"/>
    <property type="match status" value="1"/>
</dbReference>
<dbReference type="KEGG" id="ipu:108268229"/>
<dbReference type="GeneID" id="108268229"/>
<evidence type="ECO:0000313" key="12">
    <source>
        <dbReference type="RefSeq" id="XP_017328566.1"/>
    </source>
</evidence>
<organism evidence="11 12">
    <name type="scientific">Ictalurus punctatus</name>
    <name type="common">Channel catfish</name>
    <name type="synonym">Silurus punctatus</name>
    <dbReference type="NCBI Taxonomy" id="7998"/>
    <lineage>
        <taxon>Eukaryota</taxon>
        <taxon>Metazoa</taxon>
        <taxon>Chordata</taxon>
        <taxon>Craniata</taxon>
        <taxon>Vertebrata</taxon>
        <taxon>Euteleostomi</taxon>
        <taxon>Actinopterygii</taxon>
        <taxon>Neopterygii</taxon>
        <taxon>Teleostei</taxon>
        <taxon>Ostariophysi</taxon>
        <taxon>Siluriformes</taxon>
        <taxon>Ictaluridae</taxon>
        <taxon>Ictalurus</taxon>
    </lineage>
</organism>
<dbReference type="CDD" id="cd19769">
    <property type="entry name" value="Bbox2_TRIM16-like"/>
    <property type="match status" value="1"/>
</dbReference>
<reference evidence="11" key="1">
    <citation type="journal article" date="2016" name="Nat. Commun.">
        <title>The channel catfish genome sequence provides insights into the evolution of scale formation in teleosts.</title>
        <authorList>
            <person name="Liu Z."/>
            <person name="Liu S."/>
            <person name="Yao J."/>
            <person name="Bao L."/>
            <person name="Zhang J."/>
            <person name="Li Y."/>
            <person name="Jiang C."/>
            <person name="Sun L."/>
            <person name="Wang R."/>
            <person name="Zhang Y."/>
            <person name="Zhou T."/>
            <person name="Zeng Q."/>
            <person name="Fu Q."/>
            <person name="Gao S."/>
            <person name="Li N."/>
            <person name="Koren S."/>
            <person name="Jiang Y."/>
            <person name="Zimin A."/>
            <person name="Xu P."/>
            <person name="Phillippy A.M."/>
            <person name="Geng X."/>
            <person name="Song L."/>
            <person name="Sun F."/>
            <person name="Li C."/>
            <person name="Wang X."/>
            <person name="Chen A."/>
            <person name="Jin Y."/>
            <person name="Yuan Z."/>
            <person name="Yang Y."/>
            <person name="Tan S."/>
            <person name="Peatman E."/>
            <person name="Lu J."/>
            <person name="Qin Z."/>
            <person name="Dunham R."/>
            <person name="Li Z."/>
            <person name="Sonstegard T."/>
            <person name="Feng J."/>
            <person name="Danzmann R.G."/>
            <person name="Schroeder S."/>
            <person name="Scheffler B."/>
            <person name="Duke M.V."/>
            <person name="Ballard L."/>
            <person name="Kucuktas H."/>
            <person name="Kaltenboeck L."/>
            <person name="Liu H."/>
            <person name="Armbruster J."/>
            <person name="Xie Y."/>
            <person name="Kirby M.L."/>
            <person name="Tian Y."/>
            <person name="Flanagan M.E."/>
            <person name="Mu W."/>
            <person name="Waldbieser G.C."/>
        </authorList>
    </citation>
    <scope>NUCLEOTIDE SEQUENCE [LARGE SCALE GENOMIC DNA]</scope>
    <source>
        <strain evidence="11">SDA103</strain>
    </source>
</reference>
<dbReference type="SMART" id="SM00449">
    <property type="entry name" value="SPRY"/>
    <property type="match status" value="1"/>
</dbReference>
<reference evidence="12" key="2">
    <citation type="submission" date="2025-08" db="UniProtKB">
        <authorList>
            <consortium name="RefSeq"/>
        </authorList>
    </citation>
    <scope>IDENTIFICATION</scope>
    <source>
        <tissue evidence="12">Blood</tissue>
    </source>
</reference>
<keyword evidence="4" id="KW-0862">Zinc</keyword>
<dbReference type="InterPro" id="IPR027370">
    <property type="entry name" value="Znf-RING_euk"/>
</dbReference>
<dbReference type="OrthoDB" id="6270329at2759"/>
<dbReference type="InterPro" id="IPR058030">
    <property type="entry name" value="TRIM8/14/16/25/29/45/65_CC"/>
</dbReference>
<sequence length="554" mass="64391">MASSSSLLYEEQLQCSICLDVFTDPVSTPCGHNFCKICLNQFWDKRSHYQCPMCTADFPQRPELRVNTFISELSAQFKMSVQVKPSSTADQPSYLKPNGVLCDTCTKEKLEALRSCLDCGVSLCITHLLPHKTTPKLKKHKLIDPVENLEDYICQKHERPLEVFCRDDQMRLCQFCILGDHKNHNTVPIEEESQEKKSHLVETQKHVQKMIQNRQEKIEELKQSTELNKKHTDKEITESMKMFSALMRCMERSQADLLKVMEEKQKTTERQAEQFIRELEEEVLELKKKNNEMEQLLHTQDHLKFLQIYPFLHGPLHNKNWNDVRNNSRLNVETLRRTLRQLQESLNEEIKRLPEIELKIFQQYAVEVTLDPDTANSKLILSNNRKQVRCGNKGQNVPDNPERFKRCINVLGKEGFSSGRFYYDVQVRGKTAWDLGVVQKSINRKGEITYSPKNGYWIMMLRNKSEYKACESPLIPLTMKQAPQKVGVFVDYEEGLVSFYDVEAKSHIYSFTGQTFTEKLYPFFGPCLTSGKNSAPLVITSIEHYLSTETDFTQ</sequence>
<dbReference type="FunFam" id="2.60.120.920:FF:000004">
    <property type="entry name" value="Butyrophilin subfamily 1 member A1"/>
    <property type="match status" value="1"/>
</dbReference>
<dbReference type="Pfam" id="PF13445">
    <property type="entry name" value="zf-RING_UBOX"/>
    <property type="match status" value="1"/>
</dbReference>
<dbReference type="InterPro" id="IPR000315">
    <property type="entry name" value="Znf_B-box"/>
</dbReference>
<dbReference type="PROSITE" id="PS50188">
    <property type="entry name" value="B302_SPRY"/>
    <property type="match status" value="1"/>
</dbReference>
<feature type="coiled-coil region" evidence="7">
    <location>
        <begin position="325"/>
        <end position="359"/>
    </location>
</feature>
<keyword evidence="5" id="KW-0391">Immunity</keyword>
<keyword evidence="2" id="KW-0479">Metal-binding</keyword>
<evidence type="ECO:0000256" key="1">
    <source>
        <dbReference type="ARBA" id="ARBA00022588"/>
    </source>
</evidence>
<dbReference type="SUPFAM" id="SSF57850">
    <property type="entry name" value="RING/U-box"/>
    <property type="match status" value="1"/>
</dbReference>
<keyword evidence="11" id="KW-1185">Reference proteome</keyword>
<dbReference type="InterPro" id="IPR013320">
    <property type="entry name" value="ConA-like_dom_sf"/>
</dbReference>
<evidence type="ECO:0000256" key="3">
    <source>
        <dbReference type="ARBA" id="ARBA00022771"/>
    </source>
</evidence>
<dbReference type="PROSITE" id="PS50119">
    <property type="entry name" value="ZF_BBOX"/>
    <property type="match status" value="1"/>
</dbReference>
<dbReference type="SMART" id="SM00184">
    <property type="entry name" value="RING"/>
    <property type="match status" value="1"/>
</dbReference>
<dbReference type="OMA" id="TSIEHYL"/>
<dbReference type="SMART" id="SM00336">
    <property type="entry name" value="BBOX"/>
    <property type="match status" value="2"/>
</dbReference>
<evidence type="ECO:0000259" key="10">
    <source>
        <dbReference type="PROSITE" id="PS50188"/>
    </source>
</evidence>
<dbReference type="Pfam" id="PF00622">
    <property type="entry name" value="SPRY"/>
    <property type="match status" value="1"/>
</dbReference>
<feature type="domain" description="B box-type" evidence="9">
    <location>
        <begin position="149"/>
        <end position="189"/>
    </location>
</feature>
<feature type="coiled-coil region" evidence="7">
    <location>
        <begin position="250"/>
        <end position="299"/>
    </location>
</feature>
<evidence type="ECO:0000256" key="6">
    <source>
        <dbReference type="PROSITE-ProRule" id="PRU00024"/>
    </source>
</evidence>
<dbReference type="AlphaFoldDB" id="A0A2D0REJ8"/>
<dbReference type="GO" id="GO:0045087">
    <property type="term" value="P:innate immune response"/>
    <property type="evidence" value="ECO:0007669"/>
    <property type="project" value="UniProtKB-KW"/>
</dbReference>
<evidence type="ECO:0000256" key="7">
    <source>
        <dbReference type="SAM" id="Coils"/>
    </source>
</evidence>
<evidence type="ECO:0000256" key="5">
    <source>
        <dbReference type="ARBA" id="ARBA00022859"/>
    </source>
</evidence>
<dbReference type="InterPro" id="IPR006574">
    <property type="entry name" value="PRY"/>
</dbReference>
<evidence type="ECO:0000313" key="11">
    <source>
        <dbReference type="Proteomes" id="UP000221080"/>
    </source>
</evidence>
<dbReference type="RefSeq" id="XP_017328566.1">
    <property type="nucleotide sequence ID" value="XM_017473077.3"/>
</dbReference>
<dbReference type="Pfam" id="PF00643">
    <property type="entry name" value="zf-B_box"/>
    <property type="match status" value="1"/>
</dbReference>
<evidence type="ECO:0000259" key="9">
    <source>
        <dbReference type="PROSITE" id="PS50119"/>
    </source>
</evidence>
<dbReference type="PANTHER" id="PTHR25465">
    <property type="entry name" value="B-BOX DOMAIN CONTAINING"/>
    <property type="match status" value="1"/>
</dbReference>
<keyword evidence="7" id="KW-0175">Coiled coil</keyword>
<feature type="domain" description="B30.2/SPRY" evidence="10">
    <location>
        <begin position="348"/>
        <end position="544"/>
    </location>
</feature>
<name>A0A2D0REJ8_ICTPU</name>
<feature type="domain" description="RING-type" evidence="8">
    <location>
        <begin position="15"/>
        <end position="55"/>
    </location>
</feature>
<dbReference type="InterPro" id="IPR001841">
    <property type="entry name" value="Znf_RING"/>
</dbReference>
<dbReference type="Pfam" id="PF13765">
    <property type="entry name" value="PRY"/>
    <property type="match status" value="1"/>
</dbReference>
<dbReference type="GO" id="GO:0008270">
    <property type="term" value="F:zinc ion binding"/>
    <property type="evidence" value="ECO:0007669"/>
    <property type="project" value="UniProtKB-KW"/>
</dbReference>
<proteinExistence type="predicted"/>
<dbReference type="InterPro" id="IPR051051">
    <property type="entry name" value="E3_ubiq-ligase_TRIM/RNF"/>
</dbReference>
<dbReference type="InterPro" id="IPR043136">
    <property type="entry name" value="B30.2/SPRY_sf"/>
</dbReference>
<dbReference type="InterPro" id="IPR003879">
    <property type="entry name" value="Butyrophylin_SPRY"/>
</dbReference>
<dbReference type="Gene3D" id="4.10.830.40">
    <property type="match status" value="1"/>
</dbReference>
<dbReference type="InterPro" id="IPR003877">
    <property type="entry name" value="SPRY_dom"/>
</dbReference>
<dbReference type="PROSITE" id="PS50089">
    <property type="entry name" value="ZF_RING_2"/>
    <property type="match status" value="1"/>
</dbReference>
<evidence type="ECO:0000256" key="2">
    <source>
        <dbReference type="ARBA" id="ARBA00022723"/>
    </source>
</evidence>
<dbReference type="SMART" id="SM00589">
    <property type="entry name" value="PRY"/>
    <property type="match status" value="1"/>
</dbReference>
<dbReference type="InterPro" id="IPR017907">
    <property type="entry name" value="Znf_RING_CS"/>
</dbReference>
<dbReference type="CDD" id="cd13733">
    <property type="entry name" value="SPRY_PRY_C-I_1"/>
    <property type="match status" value="1"/>
</dbReference>
<dbReference type="SUPFAM" id="SSF57845">
    <property type="entry name" value="B-box zinc-binding domain"/>
    <property type="match status" value="1"/>
</dbReference>
<accession>A0A2D0REJ8</accession>
<dbReference type="Gene3D" id="3.30.40.10">
    <property type="entry name" value="Zinc/RING finger domain, C3HC4 (zinc finger)"/>
    <property type="match status" value="1"/>
</dbReference>
<dbReference type="InterPro" id="IPR013083">
    <property type="entry name" value="Znf_RING/FYVE/PHD"/>
</dbReference>